<keyword evidence="5" id="KW-0030">Aminoacyl-tRNA synthetase</keyword>
<accession>A0A4V3WQB6</accession>
<evidence type="ECO:0000256" key="5">
    <source>
        <dbReference type="ARBA" id="ARBA00023146"/>
    </source>
</evidence>
<evidence type="ECO:0000256" key="3">
    <source>
        <dbReference type="ARBA" id="ARBA00022840"/>
    </source>
</evidence>
<proteinExistence type="predicted"/>
<evidence type="ECO:0000313" key="10">
    <source>
        <dbReference type="Proteomes" id="UP000306102"/>
    </source>
</evidence>
<dbReference type="PRINTS" id="PR01042">
    <property type="entry name" value="TRNASYNTHASP"/>
</dbReference>
<gene>
    <name evidence="9" type="ORF">TEA_024670</name>
</gene>
<feature type="domain" description="Aminoacyl-tRNA synthetase class II (D/K/N)" evidence="8">
    <location>
        <begin position="389"/>
        <end position="652"/>
    </location>
</feature>
<name>A0A4V3WQB6_CAMSN</name>
<evidence type="ECO:0000256" key="4">
    <source>
        <dbReference type="ARBA" id="ARBA00022917"/>
    </source>
</evidence>
<protein>
    <recommendedName>
        <fullName evidence="8">Aminoacyl-tRNA synthetase class II (D/K/N) domain-containing protein</fullName>
    </recommendedName>
</protein>
<evidence type="ECO:0000256" key="2">
    <source>
        <dbReference type="ARBA" id="ARBA00022741"/>
    </source>
</evidence>
<dbReference type="Proteomes" id="UP000306102">
    <property type="component" value="Unassembled WGS sequence"/>
</dbReference>
<keyword evidence="7" id="KW-1133">Transmembrane helix</keyword>
<dbReference type="GO" id="GO:0005524">
    <property type="term" value="F:ATP binding"/>
    <property type="evidence" value="ECO:0007669"/>
    <property type="project" value="UniProtKB-KW"/>
</dbReference>
<evidence type="ECO:0000256" key="7">
    <source>
        <dbReference type="SAM" id="Phobius"/>
    </source>
</evidence>
<keyword evidence="6" id="KW-0175">Coiled coil</keyword>
<dbReference type="Pfam" id="PF00152">
    <property type="entry name" value="tRNA-synt_2"/>
    <property type="match status" value="1"/>
</dbReference>
<keyword evidence="4" id="KW-0648">Protein biosynthesis</keyword>
<keyword evidence="7" id="KW-0472">Membrane</keyword>
<dbReference type="InterPro" id="IPR004364">
    <property type="entry name" value="Aa-tRNA-synt_II"/>
</dbReference>
<dbReference type="GO" id="GO:0005739">
    <property type="term" value="C:mitochondrion"/>
    <property type="evidence" value="ECO:0007669"/>
    <property type="project" value="TreeGrafter"/>
</dbReference>
<dbReference type="EMBL" id="SDRB02002333">
    <property type="protein sequence ID" value="THG19657.1"/>
    <property type="molecule type" value="Genomic_DNA"/>
</dbReference>
<dbReference type="InterPro" id="IPR002312">
    <property type="entry name" value="Asp/Asn-tRNA-synth_IIb"/>
</dbReference>
<organism evidence="9 10">
    <name type="scientific">Camellia sinensis var. sinensis</name>
    <name type="common">China tea</name>
    <dbReference type="NCBI Taxonomy" id="542762"/>
    <lineage>
        <taxon>Eukaryota</taxon>
        <taxon>Viridiplantae</taxon>
        <taxon>Streptophyta</taxon>
        <taxon>Embryophyta</taxon>
        <taxon>Tracheophyta</taxon>
        <taxon>Spermatophyta</taxon>
        <taxon>Magnoliopsida</taxon>
        <taxon>eudicotyledons</taxon>
        <taxon>Gunneridae</taxon>
        <taxon>Pentapetalae</taxon>
        <taxon>asterids</taxon>
        <taxon>Ericales</taxon>
        <taxon>Theaceae</taxon>
        <taxon>Camellia</taxon>
    </lineage>
</organism>
<keyword evidence="3" id="KW-0067">ATP-binding</keyword>
<keyword evidence="1" id="KW-0436">Ligase</keyword>
<comment type="caution">
    <text evidence="9">The sequence shown here is derived from an EMBL/GenBank/DDBJ whole genome shotgun (WGS) entry which is preliminary data.</text>
</comment>
<keyword evidence="7" id="KW-0812">Transmembrane</keyword>
<dbReference type="STRING" id="542762.A0A4V3WQB6"/>
<dbReference type="InterPro" id="IPR045864">
    <property type="entry name" value="aa-tRNA-synth_II/BPL/LPL"/>
</dbReference>
<dbReference type="AlphaFoldDB" id="A0A4V3WQB6"/>
<keyword evidence="2" id="KW-0547">Nucleotide-binding</keyword>
<keyword evidence="10" id="KW-1185">Reference proteome</keyword>
<dbReference type="NCBIfam" id="NF003037">
    <property type="entry name" value="PRK03932.1"/>
    <property type="match status" value="1"/>
</dbReference>
<evidence type="ECO:0000256" key="1">
    <source>
        <dbReference type="ARBA" id="ARBA00022598"/>
    </source>
</evidence>
<dbReference type="GO" id="GO:0006421">
    <property type="term" value="P:asparaginyl-tRNA aminoacylation"/>
    <property type="evidence" value="ECO:0007669"/>
    <property type="project" value="TreeGrafter"/>
</dbReference>
<dbReference type="Gene3D" id="3.30.930.10">
    <property type="entry name" value="Bira Bifunctional Protein, Domain 2"/>
    <property type="match status" value="1"/>
</dbReference>
<dbReference type="SUPFAM" id="SSF55681">
    <property type="entry name" value="Class II aaRS and biotin synthetases"/>
    <property type="match status" value="1"/>
</dbReference>
<reference evidence="9 10" key="1">
    <citation type="journal article" date="2018" name="Proc. Natl. Acad. Sci. U.S.A.">
        <title>Draft genome sequence of Camellia sinensis var. sinensis provides insights into the evolution of the tea genome and tea quality.</title>
        <authorList>
            <person name="Wei C."/>
            <person name="Yang H."/>
            <person name="Wang S."/>
            <person name="Zhao J."/>
            <person name="Liu C."/>
            <person name="Gao L."/>
            <person name="Xia E."/>
            <person name="Lu Y."/>
            <person name="Tai Y."/>
            <person name="She G."/>
            <person name="Sun J."/>
            <person name="Cao H."/>
            <person name="Tong W."/>
            <person name="Gao Q."/>
            <person name="Li Y."/>
            <person name="Deng W."/>
            <person name="Jiang X."/>
            <person name="Wang W."/>
            <person name="Chen Q."/>
            <person name="Zhang S."/>
            <person name="Li H."/>
            <person name="Wu J."/>
            <person name="Wang P."/>
            <person name="Li P."/>
            <person name="Shi C."/>
            <person name="Zheng F."/>
            <person name="Jian J."/>
            <person name="Huang B."/>
            <person name="Shan D."/>
            <person name="Shi M."/>
            <person name="Fang C."/>
            <person name="Yue Y."/>
            <person name="Li F."/>
            <person name="Li D."/>
            <person name="Wei S."/>
            <person name="Han B."/>
            <person name="Jiang C."/>
            <person name="Yin Y."/>
            <person name="Xia T."/>
            <person name="Zhang Z."/>
            <person name="Bennetzen J.L."/>
            <person name="Zhao S."/>
            <person name="Wan X."/>
        </authorList>
    </citation>
    <scope>NUCLEOTIDE SEQUENCE [LARGE SCALE GENOMIC DNA]</scope>
    <source>
        <strain evidence="10">cv. Shuchazao</strain>
        <tissue evidence="9">Leaf</tissue>
    </source>
</reference>
<evidence type="ECO:0000256" key="6">
    <source>
        <dbReference type="SAM" id="Coils"/>
    </source>
</evidence>
<dbReference type="PANTHER" id="PTHR22594:SF36">
    <property type="entry name" value="ASPARAGINE--TRNA LIGASE, CYTOPLASMIC 2"/>
    <property type="match status" value="1"/>
</dbReference>
<dbReference type="GO" id="GO:0004816">
    <property type="term" value="F:asparagine-tRNA ligase activity"/>
    <property type="evidence" value="ECO:0007669"/>
    <property type="project" value="TreeGrafter"/>
</dbReference>
<evidence type="ECO:0000259" key="8">
    <source>
        <dbReference type="Pfam" id="PF00152"/>
    </source>
</evidence>
<evidence type="ECO:0000313" key="9">
    <source>
        <dbReference type="EMBL" id="THG19657.1"/>
    </source>
</evidence>
<feature type="transmembrane region" description="Helical" evidence="7">
    <location>
        <begin position="23"/>
        <end position="44"/>
    </location>
</feature>
<dbReference type="PANTHER" id="PTHR22594">
    <property type="entry name" value="ASPARTYL/LYSYL-TRNA SYNTHETASE"/>
    <property type="match status" value="1"/>
</dbReference>
<sequence>MSHPIKPHHPHTLTSHYIPTKALVFKFISLLFFFASFYLCVSMASEQQVIVKSPVTLCKYSKRVSLKTIVGSSDGGLELAGKRVVIGGWVKSSNEAALPAQEVGGGGAAAVVTVGSKDVGCVEILPFFRSLMKVLGGSQQQQHPSRGKLDSGVPKMPPTAVLQVSDGSCVATLQVRVDSSIRRPSEIKPTGTCIVVKGTLQQPAVKENKHAIELKVEKVIHVGPVDQDKYPLSKKRLPLEFLRDFPHFRPRTTTVACVTRIRNAFTQAAHTFFMNNGFLYVQLPIITTTDCDGLSEKFQVTTLLRKELKKEVISTGDSARVSLETVKASIEDKKKLVEELKIKSESNKEKLISALQDLCKAYELAAQLEAREEANKSGTLLITERVDFSDDFFSHQTYLTVSGRLHLESYACALGNVYSFGPRFRAEKPDSKKQVAEMWMIELEMAFSQLEDAMKCAEDFLKFVCEWAIEKCSEDLKFLSKRADQTIIDRLQSMVSSSFESVTYAEAVDVLKQVKDKKFEKQIEWGAPLSEEHESYLADEIYKSPVIIHNYLKELKPFHVRLNDDGRTVAAFDVVVPKAGTLISGSQNEERFSVLNTRIKEQSLPKEQYEWYLDLHRHGTITHSGFSLMFDLLVLYATDLIDVRDVIPFPRSHGKTNN</sequence>
<feature type="coiled-coil region" evidence="6">
    <location>
        <begin position="323"/>
        <end position="350"/>
    </location>
</feature>